<comment type="caution">
    <text evidence="11">The sequence shown here is derived from an EMBL/GenBank/DDBJ whole genome shotgun (WGS) entry which is preliminary data.</text>
</comment>
<evidence type="ECO:0000259" key="10">
    <source>
        <dbReference type="PROSITE" id="PS50102"/>
    </source>
</evidence>
<evidence type="ECO:0000256" key="7">
    <source>
        <dbReference type="PROSITE-ProRule" id="PRU01024"/>
    </source>
</evidence>
<evidence type="ECO:0000256" key="3">
    <source>
        <dbReference type="ARBA" id="ARBA00022691"/>
    </source>
</evidence>
<dbReference type="GO" id="GO:0003723">
    <property type="term" value="F:RNA binding"/>
    <property type="evidence" value="ECO:0007669"/>
    <property type="project" value="UniProtKB-UniRule"/>
</dbReference>
<dbReference type="Gene3D" id="3.40.50.150">
    <property type="entry name" value="Vaccinia Virus protein VP39"/>
    <property type="match status" value="1"/>
</dbReference>
<reference evidence="11 12" key="1">
    <citation type="journal article" date="2018" name="Sci. Rep.">
        <title>Comparative analysis of the Pocillopora damicornis genome highlights role of immune system in coral evolution.</title>
        <authorList>
            <person name="Cunning R."/>
            <person name="Bay R.A."/>
            <person name="Gillette P."/>
            <person name="Baker A.C."/>
            <person name="Traylor-Knowles N."/>
        </authorList>
    </citation>
    <scope>NUCLEOTIDE SEQUENCE [LARGE SCALE GENOMIC DNA]</scope>
    <source>
        <strain evidence="11">RSMAS</strain>
        <tissue evidence="11">Whole animal</tissue>
    </source>
</reference>
<feature type="active site" description="Nucleophile" evidence="7">
    <location>
        <position position="664"/>
    </location>
</feature>
<organism evidence="11 12">
    <name type="scientific">Pocillopora damicornis</name>
    <name type="common">Cauliflower coral</name>
    <name type="synonym">Millepora damicornis</name>
    <dbReference type="NCBI Taxonomy" id="46731"/>
    <lineage>
        <taxon>Eukaryota</taxon>
        <taxon>Metazoa</taxon>
        <taxon>Cnidaria</taxon>
        <taxon>Anthozoa</taxon>
        <taxon>Hexacorallia</taxon>
        <taxon>Scleractinia</taxon>
        <taxon>Astrocoeniina</taxon>
        <taxon>Pocilloporidae</taxon>
        <taxon>Pocillopora</taxon>
    </lineage>
</organism>
<gene>
    <name evidence="11" type="ORF">pdam_00013915</name>
</gene>
<dbReference type="InterPro" id="IPR000504">
    <property type="entry name" value="RRM_dom"/>
</dbReference>
<dbReference type="EMBL" id="RCHS01001867">
    <property type="protein sequence ID" value="RMX50986.1"/>
    <property type="molecule type" value="Genomic_DNA"/>
</dbReference>
<dbReference type="InterPro" id="IPR035979">
    <property type="entry name" value="RBD_domain_sf"/>
</dbReference>
<evidence type="ECO:0000256" key="8">
    <source>
        <dbReference type="PROSITE-ProRule" id="PRU10015"/>
    </source>
</evidence>
<feature type="region of interest" description="Disordered" evidence="9">
    <location>
        <begin position="91"/>
        <end position="157"/>
    </location>
</feature>
<dbReference type="OrthoDB" id="10250660at2759"/>
<dbReference type="Pfam" id="PF05958">
    <property type="entry name" value="tRNA_U5-meth_tr"/>
    <property type="match status" value="1"/>
</dbReference>
<dbReference type="CDD" id="cd02440">
    <property type="entry name" value="AdoMet_MTases"/>
    <property type="match status" value="1"/>
</dbReference>
<feature type="binding site" evidence="7">
    <location>
        <position position="535"/>
    </location>
    <ligand>
        <name>S-adenosyl-L-methionine</name>
        <dbReference type="ChEBI" id="CHEBI:59789"/>
    </ligand>
</feature>
<dbReference type="Gene3D" id="2.40.50.1070">
    <property type="match status" value="1"/>
</dbReference>
<feature type="domain" description="RRM" evidence="10">
    <location>
        <begin position="171"/>
        <end position="245"/>
    </location>
</feature>
<keyword evidence="6" id="KW-0694">RNA-binding</keyword>
<dbReference type="GO" id="GO:0032259">
    <property type="term" value="P:methylation"/>
    <property type="evidence" value="ECO:0007669"/>
    <property type="project" value="UniProtKB-KW"/>
</dbReference>
<dbReference type="InterPro" id="IPR010280">
    <property type="entry name" value="U5_MeTrfase_fam"/>
</dbReference>
<proteinExistence type="inferred from homology"/>
<dbReference type="EC" id="2.1.1.35" evidence="4"/>
<dbReference type="CDD" id="cd12439">
    <property type="entry name" value="RRM_TRMT2A"/>
    <property type="match status" value="1"/>
</dbReference>
<protein>
    <recommendedName>
        <fullName evidence="4">tRNA (uracil(54)-C(5))-methyltransferase</fullName>
        <ecNumber evidence="4">2.1.1.35</ecNumber>
    </recommendedName>
</protein>
<feature type="compositionally biased region" description="Acidic residues" evidence="9">
    <location>
        <begin position="123"/>
        <end position="155"/>
    </location>
</feature>
<dbReference type="InterPro" id="IPR030390">
    <property type="entry name" value="MeTrfase_TrmA_AS"/>
</dbReference>
<evidence type="ECO:0000313" key="11">
    <source>
        <dbReference type="EMBL" id="RMX50986.1"/>
    </source>
</evidence>
<dbReference type="Gene3D" id="3.30.70.330">
    <property type="match status" value="1"/>
</dbReference>
<keyword evidence="1 7" id="KW-0489">Methyltransferase</keyword>
<evidence type="ECO:0000313" key="12">
    <source>
        <dbReference type="Proteomes" id="UP000275408"/>
    </source>
</evidence>
<accession>A0A3M6UBQ3</accession>
<dbReference type="SUPFAM" id="SSF54928">
    <property type="entry name" value="RNA-binding domain, RBD"/>
    <property type="match status" value="1"/>
</dbReference>
<sequence>MADEETDLANGEGSSTNEQSSLLPEETSSVGKVVSSPIPGFPPFFQFAKLQTEASGWNSDVTTATEFTRCSDAMTDTASFVDNAGVSHDNAVDSSLSGSAAAESTPVDGVDVIENMEKRENVPEQEDGEVDHEGLDKEDEDGAINDEPDEEEAESDPYFYTKRDEFTSEIYKIELQNLPKKCGYKQFKKMIANRLNVRPVKVKLPPGANHAYVTFRNEEERRLAIRSLSGHKWKGRVLSAKPAQPLPDPLALQRAEGLARKRMIQDAARSNVDAKRIKVDEDEGEELAISVRLNHVVTPLWDQPYSKQMETKRSNMLEILGKLTRKLKAIMVLKNNWVEQESAKRNGICCELLDCVESPVLDGYRNKCEFTIAEGPDGAKTVGFRLGSYKEGYSGVVEPSECIHISDKAKAIAKAFQTYVRKSPLPVYDLCFHTGYWQTLTVRSTMYGDTMAVLQFSPQKMTKEEIEAEKEQISEYFKTGEGKDVTLTSLYLQINHTRAVGGNAEAPFVHIMGDEHIYEELCGLKFRISPDSFFQVNTKATEKLFDLLKEWCGDHLDETVVLDICCGTGALGLCLAQSVKRVIGVEIIENAVEDAKANADLNGVSNAQFVCGKAEDIIVDVFKNMPRKTKIIGIMDPPRAGLHQSVIHAIRKSRRMDKLIYVSCNPSAAFVNFLDLCRPTSKRIKTAPFRLVKAVPVDLFPHTKHCELLLLFERDMTSVDAAKFYKWYY</sequence>
<keyword evidence="3 7" id="KW-0949">S-adenosyl-L-methionine</keyword>
<feature type="binding site" evidence="7">
    <location>
        <position position="636"/>
    </location>
    <ligand>
        <name>S-adenosyl-L-methionine</name>
        <dbReference type="ChEBI" id="CHEBI:59789"/>
    </ligand>
</feature>
<dbReference type="GO" id="GO:0030697">
    <property type="term" value="F:tRNA (uracil(54)-C5)-methyltransferase activity, S-adenosyl methionine-dependent"/>
    <property type="evidence" value="ECO:0007669"/>
    <property type="project" value="UniProtKB-EC"/>
</dbReference>
<dbReference type="Proteomes" id="UP000275408">
    <property type="component" value="Unassembled WGS sequence"/>
</dbReference>
<dbReference type="PROSITE" id="PS01230">
    <property type="entry name" value="TRMA_1"/>
    <property type="match status" value="1"/>
</dbReference>
<dbReference type="PANTHER" id="PTHR45904">
    <property type="entry name" value="TRNA (URACIL-5-)-METHYLTRANSFERASE"/>
    <property type="match status" value="1"/>
</dbReference>
<dbReference type="PROSITE" id="PS50102">
    <property type="entry name" value="RRM"/>
    <property type="match status" value="1"/>
</dbReference>
<dbReference type="InterPro" id="IPR029063">
    <property type="entry name" value="SAM-dependent_MTases_sf"/>
</dbReference>
<evidence type="ECO:0000256" key="9">
    <source>
        <dbReference type="SAM" id="MobiDB-lite"/>
    </source>
</evidence>
<dbReference type="STRING" id="46731.A0A3M6UBQ3"/>
<evidence type="ECO:0000256" key="6">
    <source>
        <dbReference type="PROSITE-ProRule" id="PRU00176"/>
    </source>
</evidence>
<dbReference type="PANTHER" id="PTHR45904:SF2">
    <property type="entry name" value="TRNA (URACIL-5-)-METHYLTRANSFERASE HOMOLOG A"/>
    <property type="match status" value="1"/>
</dbReference>
<evidence type="ECO:0000256" key="5">
    <source>
        <dbReference type="ARBA" id="ARBA00047278"/>
    </source>
</evidence>
<comment type="catalytic activity">
    <reaction evidence="5">
        <text>uridine(54) in tRNA + S-adenosyl-L-methionine = 5-methyluridine(54) in tRNA + S-adenosyl-L-homocysteine + H(+)</text>
        <dbReference type="Rhea" id="RHEA:42712"/>
        <dbReference type="Rhea" id="RHEA-COMP:10167"/>
        <dbReference type="Rhea" id="RHEA-COMP:10193"/>
        <dbReference type="ChEBI" id="CHEBI:15378"/>
        <dbReference type="ChEBI" id="CHEBI:57856"/>
        <dbReference type="ChEBI" id="CHEBI:59789"/>
        <dbReference type="ChEBI" id="CHEBI:65315"/>
        <dbReference type="ChEBI" id="CHEBI:74447"/>
        <dbReference type="EC" id="2.1.1.35"/>
    </reaction>
    <physiologicalReaction direction="left-to-right" evidence="5">
        <dbReference type="Rhea" id="RHEA:42713"/>
    </physiologicalReaction>
</comment>
<evidence type="ECO:0000256" key="2">
    <source>
        <dbReference type="ARBA" id="ARBA00022679"/>
    </source>
</evidence>
<dbReference type="AlphaFoldDB" id="A0A3M6UBQ3"/>
<feature type="binding site" evidence="7">
    <location>
        <position position="586"/>
    </location>
    <ligand>
        <name>S-adenosyl-L-methionine</name>
        <dbReference type="ChEBI" id="CHEBI:59789"/>
    </ligand>
</feature>
<evidence type="ECO:0000256" key="4">
    <source>
        <dbReference type="ARBA" id="ARBA00033763"/>
    </source>
</evidence>
<comment type="caution">
    <text evidence="7">Lacks conserved residue(s) required for the propagation of feature annotation.</text>
</comment>
<dbReference type="InterPro" id="IPR034262">
    <property type="entry name" value="TRMT2A_RRM"/>
</dbReference>
<dbReference type="GO" id="GO:0006396">
    <property type="term" value="P:RNA processing"/>
    <property type="evidence" value="ECO:0007669"/>
    <property type="project" value="InterPro"/>
</dbReference>
<dbReference type="OMA" id="TPLWNMP"/>
<dbReference type="SUPFAM" id="SSF53335">
    <property type="entry name" value="S-adenosyl-L-methionine-dependent methyltransferases"/>
    <property type="match status" value="1"/>
</dbReference>
<feature type="active site" evidence="8">
    <location>
        <position position="664"/>
    </location>
</feature>
<keyword evidence="12" id="KW-1185">Reference proteome</keyword>
<keyword evidence="2 7" id="KW-0808">Transferase</keyword>
<comment type="similarity">
    <text evidence="7">Belongs to the class I-like SAM-binding methyltransferase superfamily. RNA M5U methyltransferase family.</text>
</comment>
<name>A0A3M6UBQ3_POCDA</name>
<feature type="region of interest" description="Disordered" evidence="9">
    <location>
        <begin position="1"/>
        <end position="35"/>
    </location>
</feature>
<dbReference type="PROSITE" id="PS51687">
    <property type="entry name" value="SAM_MT_RNA_M5U"/>
    <property type="match status" value="1"/>
</dbReference>
<feature type="compositionally biased region" description="Polar residues" evidence="9">
    <location>
        <begin position="12"/>
        <end position="30"/>
    </location>
</feature>
<dbReference type="InterPro" id="IPR012677">
    <property type="entry name" value="Nucleotide-bd_a/b_plait_sf"/>
</dbReference>
<dbReference type="InterPro" id="IPR045850">
    <property type="entry name" value="TRM2_met"/>
</dbReference>
<evidence type="ECO:0000256" key="1">
    <source>
        <dbReference type="ARBA" id="ARBA00022603"/>
    </source>
</evidence>